<feature type="region of interest" description="Disordered" evidence="3">
    <location>
        <begin position="1"/>
        <end position="29"/>
    </location>
</feature>
<dbReference type="InterPro" id="IPR036864">
    <property type="entry name" value="Zn2-C6_fun-type_DNA-bd_sf"/>
</dbReference>
<feature type="compositionally biased region" description="Polar residues" evidence="3">
    <location>
        <begin position="1"/>
        <end position="11"/>
    </location>
</feature>
<dbReference type="InParanoid" id="A0A136IT81"/>
<keyword evidence="2" id="KW-0539">Nucleus</keyword>
<dbReference type="InterPro" id="IPR001138">
    <property type="entry name" value="Zn2Cys6_DnaBD"/>
</dbReference>
<dbReference type="AlphaFoldDB" id="A0A136IT81"/>
<accession>A0A136IT81</accession>
<dbReference type="GO" id="GO:0003677">
    <property type="term" value="F:DNA binding"/>
    <property type="evidence" value="ECO:0007669"/>
    <property type="project" value="InterPro"/>
</dbReference>
<feature type="compositionally biased region" description="Polar residues" evidence="3">
    <location>
        <begin position="98"/>
        <end position="108"/>
    </location>
</feature>
<dbReference type="InterPro" id="IPR050987">
    <property type="entry name" value="AtrR-like"/>
</dbReference>
<evidence type="ECO:0000256" key="3">
    <source>
        <dbReference type="SAM" id="MobiDB-lite"/>
    </source>
</evidence>
<dbReference type="InterPro" id="IPR007219">
    <property type="entry name" value="XnlR_reg_dom"/>
</dbReference>
<dbReference type="GO" id="GO:0008270">
    <property type="term" value="F:zinc ion binding"/>
    <property type="evidence" value="ECO:0007669"/>
    <property type="project" value="InterPro"/>
</dbReference>
<dbReference type="SMART" id="SM00906">
    <property type="entry name" value="Fungal_trans"/>
    <property type="match status" value="1"/>
</dbReference>
<dbReference type="STRING" id="196109.A0A136IT81"/>
<reference evidence="6" key="1">
    <citation type="submission" date="2016-02" db="EMBL/GenBank/DDBJ databases">
        <title>Draft genome sequence of Microdochium bolleyi, a fungal endophyte of beachgrass.</title>
        <authorList>
            <consortium name="DOE Joint Genome Institute"/>
            <person name="David A.S."/>
            <person name="May G."/>
            <person name="Haridas S."/>
            <person name="Lim J."/>
            <person name="Wang M."/>
            <person name="Labutti K."/>
            <person name="Lipzen A."/>
            <person name="Barry K."/>
            <person name="Grigoriev I.V."/>
        </authorList>
    </citation>
    <scope>NUCLEOTIDE SEQUENCE [LARGE SCALE GENOMIC DNA]</scope>
    <source>
        <strain evidence="6">J235TASD1</strain>
    </source>
</reference>
<name>A0A136IT81_9PEZI</name>
<proteinExistence type="predicted"/>
<dbReference type="CDD" id="cd12148">
    <property type="entry name" value="fungal_TF_MHR"/>
    <property type="match status" value="1"/>
</dbReference>
<evidence type="ECO:0000256" key="2">
    <source>
        <dbReference type="ARBA" id="ARBA00023242"/>
    </source>
</evidence>
<dbReference type="GO" id="GO:0006351">
    <property type="term" value="P:DNA-templated transcription"/>
    <property type="evidence" value="ECO:0007669"/>
    <property type="project" value="InterPro"/>
</dbReference>
<evidence type="ECO:0000313" key="5">
    <source>
        <dbReference type="EMBL" id="KXJ88162.1"/>
    </source>
</evidence>
<dbReference type="EMBL" id="KQ964259">
    <property type="protein sequence ID" value="KXJ88162.1"/>
    <property type="molecule type" value="Genomic_DNA"/>
</dbReference>
<feature type="region of interest" description="Disordered" evidence="3">
    <location>
        <begin position="638"/>
        <end position="661"/>
    </location>
</feature>
<dbReference type="OrthoDB" id="103819at2759"/>
<evidence type="ECO:0000313" key="6">
    <source>
        <dbReference type="Proteomes" id="UP000070501"/>
    </source>
</evidence>
<gene>
    <name evidence="5" type="ORF">Micbo1qcDRAFT_235958</name>
</gene>
<keyword evidence="1" id="KW-0479">Metal-binding</keyword>
<feature type="compositionally biased region" description="Low complexity" evidence="3">
    <location>
        <begin position="115"/>
        <end position="124"/>
    </location>
</feature>
<dbReference type="CDD" id="cd00067">
    <property type="entry name" value="GAL4"/>
    <property type="match status" value="1"/>
</dbReference>
<dbReference type="Pfam" id="PF04082">
    <property type="entry name" value="Fungal_trans"/>
    <property type="match status" value="1"/>
</dbReference>
<dbReference type="Proteomes" id="UP000070501">
    <property type="component" value="Unassembled WGS sequence"/>
</dbReference>
<organism evidence="5 6">
    <name type="scientific">Microdochium bolleyi</name>
    <dbReference type="NCBI Taxonomy" id="196109"/>
    <lineage>
        <taxon>Eukaryota</taxon>
        <taxon>Fungi</taxon>
        <taxon>Dikarya</taxon>
        <taxon>Ascomycota</taxon>
        <taxon>Pezizomycotina</taxon>
        <taxon>Sordariomycetes</taxon>
        <taxon>Xylariomycetidae</taxon>
        <taxon>Xylariales</taxon>
        <taxon>Microdochiaceae</taxon>
        <taxon>Microdochium</taxon>
    </lineage>
</organism>
<evidence type="ECO:0000259" key="4">
    <source>
        <dbReference type="SMART" id="SM00906"/>
    </source>
</evidence>
<dbReference type="PANTHER" id="PTHR46910:SF5">
    <property type="entry name" value="ZN(II)2CYS6 TRANSCRIPTION FACTOR (EUROFUNG)"/>
    <property type="match status" value="1"/>
</dbReference>
<dbReference type="Pfam" id="PF00172">
    <property type="entry name" value="Zn_clus"/>
    <property type="match status" value="1"/>
</dbReference>
<feature type="compositionally biased region" description="Basic and acidic residues" evidence="3">
    <location>
        <begin position="648"/>
        <end position="659"/>
    </location>
</feature>
<sequence length="755" mass="84353">MDPDTSDSGSPQVPEHPPGGPSRLAVGCDRKKPCGNCKRAGAECVTTLQPRTSAPRQRVRVSTGYDQKINNIEERVEEALGLLRQLATSSPRHHHGLQQPQHQSTSSVYPHGPESSALSSASQKSPERESLAGSRSSGHSTLPLRLPQQSPVEGDSSFVAQTAIASELLNKTIATSPDNDPRSSSDLDSAVKALQSIIKTQRDHNTVYDSFNDGKDPGIYQVWFVGFNVLTFDQLMEHLVRVYFPGPYSESDYIITNGALSCVFNERLFSEDDPEIREQLKAYRNTCDVNLERALSKFPILTPATFENIKALCFGAIRALFTAKPAILWTLTSKALNMCQTLGYHRIQTHRNDAPLMRDQKIWMFWVMYMTSNAVSLRLGRPSVMPDYDISVPVPKPDETSFNRFSNAVVRCMQFSRIQGKIYEVLYSYGALSQPPQIRAQRANMLAEDLRAIYMQIKQDGIRTEERWGDRHSFYIKVEHMSSEMTYHILRTLILRAIPVAPGSNTSLSAECIEAARTTFEMHMRYMVQMDAFLPYDLYFKAILLYMPFTPYLVLFCHVIETSDPSDFERLRAFNASIEPCELKAESCRNLRQLFQSLFHVAKVYIESRGKTGAGMDMSGANCDSTPGHQVRDINNGATGSGVTAPEKANRDNGLHRSGENSTNVQLDAYLRQMGMLPPQDWNQAPAPSLATPYSEHDSASGNVGSGGMMLDLDLMTTSDDYYGIGAELPQHASYLADWFTGNQQIMSMMDENVF</sequence>
<feature type="domain" description="Xylanolytic transcriptional activator regulatory" evidence="4">
    <location>
        <begin position="328"/>
        <end position="401"/>
    </location>
</feature>
<protein>
    <recommendedName>
        <fullName evidence="4">Xylanolytic transcriptional activator regulatory domain-containing protein</fullName>
    </recommendedName>
</protein>
<feature type="region of interest" description="Disordered" evidence="3">
    <location>
        <begin position="90"/>
        <end position="153"/>
    </location>
</feature>
<dbReference type="PANTHER" id="PTHR46910">
    <property type="entry name" value="TRANSCRIPTION FACTOR PDR1"/>
    <property type="match status" value="1"/>
</dbReference>
<dbReference type="Gene3D" id="4.10.240.10">
    <property type="entry name" value="Zn(2)-C6 fungal-type DNA-binding domain"/>
    <property type="match status" value="1"/>
</dbReference>
<keyword evidence="6" id="KW-1185">Reference proteome</keyword>
<evidence type="ECO:0000256" key="1">
    <source>
        <dbReference type="ARBA" id="ARBA00022723"/>
    </source>
</evidence>
<dbReference type="GO" id="GO:0000981">
    <property type="term" value="F:DNA-binding transcription factor activity, RNA polymerase II-specific"/>
    <property type="evidence" value="ECO:0007669"/>
    <property type="project" value="InterPro"/>
</dbReference>